<dbReference type="GO" id="GO:0000035">
    <property type="term" value="F:acyl binding"/>
    <property type="evidence" value="ECO:0007669"/>
    <property type="project" value="TreeGrafter"/>
</dbReference>
<keyword evidence="9" id="KW-0809">Transit peptide</keyword>
<dbReference type="GeneID" id="30963381"/>
<keyword evidence="8" id="KW-0276">Fatty acid metabolism</keyword>
<evidence type="ECO:0000256" key="5">
    <source>
        <dbReference type="ARBA" id="ARBA00022450"/>
    </source>
</evidence>
<dbReference type="Gene3D" id="1.10.1200.10">
    <property type="entry name" value="ACP-like"/>
    <property type="match status" value="1"/>
</dbReference>
<evidence type="ECO:0000256" key="7">
    <source>
        <dbReference type="ARBA" id="ARBA00022553"/>
    </source>
</evidence>
<keyword evidence="11" id="KW-0443">Lipid metabolism</keyword>
<dbReference type="Proteomes" id="UP000095038">
    <property type="component" value="Unassembled WGS sequence"/>
</dbReference>
<evidence type="ECO:0000256" key="12">
    <source>
        <dbReference type="ARBA" id="ARBA00023128"/>
    </source>
</evidence>
<dbReference type="GO" id="GO:0099128">
    <property type="term" value="C:mitochondrial [2Fe-2S] assembly complex"/>
    <property type="evidence" value="ECO:0007669"/>
    <property type="project" value="EnsemblFungi"/>
</dbReference>
<sequence length="84" mass="9461">SSLTKDDVSKRVYDVIKSFEKTKDIEISNELNFATDLGLDSLDVVEVLVAIEEEFDFEIPDNDADEIKSVGQVIEYIVNHPEAN</sequence>
<evidence type="ECO:0000259" key="15">
    <source>
        <dbReference type="PROSITE" id="PS50075"/>
    </source>
</evidence>
<comment type="subcellular location">
    <subcellularLocation>
        <location evidence="1">Mitochondrion</location>
    </subcellularLocation>
</comment>
<keyword evidence="10" id="KW-0249">Electron transport</keyword>
<dbReference type="OrthoDB" id="448946at2759"/>
<proteinExistence type="inferred from homology"/>
<comment type="function">
    <text evidence="14">Carrier of the growing fatty acid chain in fatty acid biosynthesis.</text>
</comment>
<evidence type="ECO:0000256" key="4">
    <source>
        <dbReference type="ARBA" id="ARBA00022448"/>
    </source>
</evidence>
<dbReference type="GO" id="GO:0016226">
    <property type="term" value="P:iron-sulfur cluster assembly"/>
    <property type="evidence" value="ECO:0007669"/>
    <property type="project" value="EnsemblFungi"/>
</dbReference>
<dbReference type="InParanoid" id="A0A1D2VE22"/>
<dbReference type="InterPro" id="IPR036736">
    <property type="entry name" value="ACP-like_sf"/>
</dbReference>
<comment type="similarity">
    <text evidence="3">Belongs to the acyl carrier protein (ACP) family.</text>
</comment>
<evidence type="ECO:0000256" key="3">
    <source>
        <dbReference type="ARBA" id="ARBA00010930"/>
    </source>
</evidence>
<dbReference type="RefSeq" id="XP_020046182.1">
    <property type="nucleotide sequence ID" value="XM_020189745.2"/>
</dbReference>
<evidence type="ECO:0000256" key="11">
    <source>
        <dbReference type="ARBA" id="ARBA00023098"/>
    </source>
</evidence>
<feature type="domain" description="Carrier" evidence="15">
    <location>
        <begin position="6"/>
        <end position="81"/>
    </location>
</feature>
<dbReference type="NCBIfam" id="TIGR00517">
    <property type="entry name" value="acyl_carrier"/>
    <property type="match status" value="1"/>
</dbReference>
<dbReference type="NCBIfam" id="NF002148">
    <property type="entry name" value="PRK00982.1-2"/>
    <property type="match status" value="1"/>
</dbReference>
<dbReference type="GO" id="GO:0009107">
    <property type="term" value="P:lipoate biosynthetic process"/>
    <property type="evidence" value="ECO:0007669"/>
    <property type="project" value="EnsemblFungi"/>
</dbReference>
<keyword evidence="13 14" id="KW-0275">Fatty acid biosynthesis</keyword>
<evidence type="ECO:0000313" key="16">
    <source>
        <dbReference type="EMBL" id="ODV59875.1"/>
    </source>
</evidence>
<evidence type="ECO:0000256" key="8">
    <source>
        <dbReference type="ARBA" id="ARBA00022832"/>
    </source>
</evidence>
<dbReference type="SUPFAM" id="SSF47336">
    <property type="entry name" value="ACP-like"/>
    <property type="match status" value="1"/>
</dbReference>
<evidence type="ECO:0000256" key="9">
    <source>
        <dbReference type="ARBA" id="ARBA00022946"/>
    </source>
</evidence>
<dbReference type="InterPro" id="IPR009081">
    <property type="entry name" value="PP-bd_ACP"/>
</dbReference>
<keyword evidence="17" id="KW-1185">Reference proteome</keyword>
<dbReference type="PROSITE" id="PS00012">
    <property type="entry name" value="PHOSPHOPANTETHEINE"/>
    <property type="match status" value="1"/>
</dbReference>
<dbReference type="PANTHER" id="PTHR20863">
    <property type="entry name" value="ACYL CARRIER PROTEIN"/>
    <property type="match status" value="1"/>
</dbReference>
<feature type="non-terminal residue" evidence="16">
    <location>
        <position position="1"/>
    </location>
</feature>
<evidence type="ECO:0000256" key="6">
    <source>
        <dbReference type="ARBA" id="ARBA00022516"/>
    </source>
</evidence>
<dbReference type="PROSITE" id="PS50075">
    <property type="entry name" value="CARRIER"/>
    <property type="match status" value="1"/>
</dbReference>
<name>A0A1D2VE22_9ASCO</name>
<dbReference type="InterPro" id="IPR006162">
    <property type="entry name" value="Ppantetheine_attach_site"/>
</dbReference>
<gene>
    <name evidence="16" type="ORF">ASCRUDRAFT_22562</name>
</gene>
<evidence type="ECO:0000256" key="14">
    <source>
        <dbReference type="RuleBase" id="RU000722"/>
    </source>
</evidence>
<dbReference type="EMBL" id="KV454484">
    <property type="protein sequence ID" value="ODV59875.1"/>
    <property type="molecule type" value="Genomic_DNA"/>
</dbReference>
<reference evidence="17" key="1">
    <citation type="submission" date="2016-05" db="EMBL/GenBank/DDBJ databases">
        <title>Comparative genomics of biotechnologically important yeasts.</title>
        <authorList>
            <consortium name="DOE Joint Genome Institute"/>
            <person name="Riley R."/>
            <person name="Haridas S."/>
            <person name="Wolfe K.H."/>
            <person name="Lopes M.R."/>
            <person name="Hittinger C.T."/>
            <person name="Goker M."/>
            <person name="Salamov A."/>
            <person name="Wisecaver J."/>
            <person name="Long T.M."/>
            <person name="Aerts A.L."/>
            <person name="Barry K."/>
            <person name="Choi C."/>
            <person name="Clum A."/>
            <person name="Coughlan A.Y."/>
            <person name="Deshpande S."/>
            <person name="Douglass A.P."/>
            <person name="Hanson S.J."/>
            <person name="Klenk H.-P."/>
            <person name="Labutti K."/>
            <person name="Lapidus A."/>
            <person name="Lindquist E."/>
            <person name="Lipzen A."/>
            <person name="Meier-Kolthoff J.P."/>
            <person name="Ohm R.A."/>
            <person name="Otillar R.P."/>
            <person name="Pangilinan J."/>
            <person name="Peng Y."/>
            <person name="Rokas A."/>
            <person name="Rosa C.A."/>
            <person name="Scheuner C."/>
            <person name="Sibirny A.A."/>
            <person name="Slot J.C."/>
            <person name="Stielow J.B."/>
            <person name="Sun H."/>
            <person name="Kurtzman C.P."/>
            <person name="Blackwell M."/>
            <person name="Grigoriev I.V."/>
            <person name="Jeffries T.W."/>
        </authorList>
    </citation>
    <scope>NUCLEOTIDE SEQUENCE [LARGE SCALE GENOMIC DNA]</scope>
    <source>
        <strain evidence="17">DSM 1968</strain>
    </source>
</reference>
<evidence type="ECO:0000313" key="17">
    <source>
        <dbReference type="Proteomes" id="UP000095038"/>
    </source>
</evidence>
<keyword evidence="5 14" id="KW-0596">Phosphopantetheine</keyword>
<dbReference type="FunFam" id="1.10.1200.10:FF:000003">
    <property type="entry name" value="Acyl carrier protein"/>
    <property type="match status" value="1"/>
</dbReference>
<dbReference type="HAMAP" id="MF_01217">
    <property type="entry name" value="Acyl_carrier"/>
    <property type="match status" value="1"/>
</dbReference>
<accession>A0A1D2VE22</accession>
<dbReference type="GO" id="GO:0000036">
    <property type="term" value="F:acyl carrier activity"/>
    <property type="evidence" value="ECO:0007669"/>
    <property type="project" value="TreeGrafter"/>
</dbReference>
<dbReference type="Pfam" id="PF00550">
    <property type="entry name" value="PP-binding"/>
    <property type="match status" value="1"/>
</dbReference>
<feature type="non-terminal residue" evidence="16">
    <location>
        <position position="84"/>
    </location>
</feature>
<dbReference type="PANTHER" id="PTHR20863:SF28">
    <property type="entry name" value="ACYL CARRIER PROTEIN, MITOCHONDRIAL"/>
    <property type="match status" value="1"/>
</dbReference>
<dbReference type="FunCoup" id="A0A1D2VE22">
    <property type="interactions" value="782"/>
</dbReference>
<dbReference type="AlphaFoldDB" id="A0A1D2VE22"/>
<evidence type="ECO:0000256" key="2">
    <source>
        <dbReference type="ARBA" id="ARBA00005194"/>
    </source>
</evidence>
<evidence type="ECO:0000256" key="1">
    <source>
        <dbReference type="ARBA" id="ARBA00004173"/>
    </source>
</evidence>
<comment type="pathway">
    <text evidence="2">Lipid metabolism; fatty acid biosynthesis.</text>
</comment>
<dbReference type="STRING" id="1344418.A0A1D2VE22"/>
<protein>
    <recommendedName>
        <fullName evidence="14">Acyl carrier protein</fullName>
    </recommendedName>
</protein>
<keyword evidence="6 14" id="KW-0444">Lipid biosynthesis</keyword>
<organism evidence="16 17">
    <name type="scientific">Ascoidea rubescens DSM 1968</name>
    <dbReference type="NCBI Taxonomy" id="1344418"/>
    <lineage>
        <taxon>Eukaryota</taxon>
        <taxon>Fungi</taxon>
        <taxon>Dikarya</taxon>
        <taxon>Ascomycota</taxon>
        <taxon>Saccharomycotina</taxon>
        <taxon>Saccharomycetes</taxon>
        <taxon>Ascoideaceae</taxon>
        <taxon>Ascoidea</taxon>
    </lineage>
</organism>
<keyword evidence="12" id="KW-0496">Mitochondrion</keyword>
<evidence type="ECO:0000256" key="13">
    <source>
        <dbReference type="ARBA" id="ARBA00023160"/>
    </source>
</evidence>
<keyword evidence="7" id="KW-0597">Phosphoprotein</keyword>
<evidence type="ECO:0000256" key="10">
    <source>
        <dbReference type="ARBA" id="ARBA00022982"/>
    </source>
</evidence>
<keyword evidence="4" id="KW-0813">Transport</keyword>
<dbReference type="InterPro" id="IPR003231">
    <property type="entry name" value="ACP"/>
</dbReference>